<dbReference type="STRING" id="135651.G0NCN9"/>
<name>G0NCN9_CAEBE</name>
<dbReference type="PANTHER" id="PTHR21503:SF8">
    <property type="entry name" value="F-BOX ASSOCIATED DOMAIN-CONTAINING PROTEIN-RELATED"/>
    <property type="match status" value="1"/>
</dbReference>
<evidence type="ECO:0000313" key="2">
    <source>
        <dbReference type="Proteomes" id="UP000008068"/>
    </source>
</evidence>
<dbReference type="Proteomes" id="UP000008068">
    <property type="component" value="Unassembled WGS sequence"/>
</dbReference>
<evidence type="ECO:0008006" key="3">
    <source>
        <dbReference type="Google" id="ProtNLM"/>
    </source>
</evidence>
<reference evidence="2" key="1">
    <citation type="submission" date="2011-07" db="EMBL/GenBank/DDBJ databases">
        <authorList>
            <consortium name="Caenorhabditis brenneri Sequencing and Analysis Consortium"/>
            <person name="Wilson R.K."/>
        </authorList>
    </citation>
    <scope>NUCLEOTIDE SEQUENCE [LARGE SCALE GENOMIC DNA]</scope>
    <source>
        <strain evidence="2">PB2801</strain>
    </source>
</reference>
<dbReference type="PANTHER" id="PTHR21503">
    <property type="entry name" value="F-BOX-CONTAINING HYPOTHETICAL PROTEIN C.ELEGANS"/>
    <property type="match status" value="1"/>
</dbReference>
<proteinExistence type="predicted"/>
<sequence length="375" mass="43162">MKPIDVILLTMVSTPFKQFIKCYKLSRVDMIFNFHGVLPRGRAPDTDGNNFGVDLLFDDSPPLTFVFPKVVKEFARWRNVNGKPMQVGTCLDNAILFGGDRKMKKKMEYMEQMVKHLVDIFYVDEYFLSSTEKYKLFDFFVWDFVPKFYEIHLGCLRQSYYVTAGQLSFLLNSVKCDHLNLSLTVYGKLGEIQLKSKSLEVSRFGDWLTMDHIIESECEEITGQIDEAEPAKTVELVKEWQNGKKLTNLKMLDLGLGCIDQSPALKIIDKFDGVKELTEEEKKILKEGEMKENCPSGEVRKIRRATDGKIAVLSVNEDRVEMTVLKNGKPLKNFESESFLQVLFVSCSSQTSNQDSINSEQIDFVQFFLRILFFP</sequence>
<dbReference type="OrthoDB" id="5908495at2759"/>
<dbReference type="AlphaFoldDB" id="G0NCN9"/>
<keyword evidence="2" id="KW-1185">Reference proteome</keyword>
<dbReference type="InParanoid" id="G0NCN9"/>
<organism evidence="2">
    <name type="scientific">Caenorhabditis brenneri</name>
    <name type="common">Nematode worm</name>
    <dbReference type="NCBI Taxonomy" id="135651"/>
    <lineage>
        <taxon>Eukaryota</taxon>
        <taxon>Metazoa</taxon>
        <taxon>Ecdysozoa</taxon>
        <taxon>Nematoda</taxon>
        <taxon>Chromadorea</taxon>
        <taxon>Rhabditida</taxon>
        <taxon>Rhabditina</taxon>
        <taxon>Rhabditomorpha</taxon>
        <taxon>Rhabditoidea</taxon>
        <taxon>Rhabditidae</taxon>
        <taxon>Peloderinae</taxon>
        <taxon>Caenorhabditis</taxon>
    </lineage>
</organism>
<gene>
    <name evidence="1" type="ORF">CAEBREN_32410</name>
</gene>
<dbReference type="EMBL" id="GL379863">
    <property type="protein sequence ID" value="EGT57595.1"/>
    <property type="molecule type" value="Genomic_DNA"/>
</dbReference>
<dbReference type="HOGENOM" id="CLU_738155_0_0_1"/>
<protein>
    <recommendedName>
        <fullName evidence="3">F-box associated domain-containing protein</fullName>
    </recommendedName>
</protein>
<accession>G0NCN9</accession>
<evidence type="ECO:0000313" key="1">
    <source>
        <dbReference type="EMBL" id="EGT57595.1"/>
    </source>
</evidence>